<sequence>MTGRPRESEKDTSMCQLPHNLNMKRKLKTWLCIRRVNLPMANQDSTSKNIRLKLHKANS</sequence>
<evidence type="ECO:0000313" key="1">
    <source>
        <dbReference type="EMBL" id="KAG5615598.1"/>
    </source>
</evidence>
<gene>
    <name evidence="1" type="ORF">H5410_015422</name>
</gene>
<organism evidence="1 2">
    <name type="scientific">Solanum commersonii</name>
    <name type="common">Commerson's wild potato</name>
    <name type="synonym">Commerson's nightshade</name>
    <dbReference type="NCBI Taxonomy" id="4109"/>
    <lineage>
        <taxon>Eukaryota</taxon>
        <taxon>Viridiplantae</taxon>
        <taxon>Streptophyta</taxon>
        <taxon>Embryophyta</taxon>
        <taxon>Tracheophyta</taxon>
        <taxon>Spermatophyta</taxon>
        <taxon>Magnoliopsida</taxon>
        <taxon>eudicotyledons</taxon>
        <taxon>Gunneridae</taxon>
        <taxon>Pentapetalae</taxon>
        <taxon>asterids</taxon>
        <taxon>lamiids</taxon>
        <taxon>Solanales</taxon>
        <taxon>Solanaceae</taxon>
        <taxon>Solanoideae</taxon>
        <taxon>Solaneae</taxon>
        <taxon>Solanum</taxon>
    </lineage>
</organism>
<evidence type="ECO:0000313" key="2">
    <source>
        <dbReference type="Proteomes" id="UP000824120"/>
    </source>
</evidence>
<comment type="caution">
    <text evidence="1">The sequence shown here is derived from an EMBL/GenBank/DDBJ whole genome shotgun (WGS) entry which is preliminary data.</text>
</comment>
<accession>A0A9J5ZTM1</accession>
<proteinExistence type="predicted"/>
<dbReference type="Proteomes" id="UP000824120">
    <property type="component" value="Chromosome 3"/>
</dbReference>
<name>A0A9J5ZTM1_SOLCO</name>
<protein>
    <submittedName>
        <fullName evidence="1">Uncharacterized protein</fullName>
    </submittedName>
</protein>
<keyword evidence="2" id="KW-1185">Reference proteome</keyword>
<dbReference type="AlphaFoldDB" id="A0A9J5ZTM1"/>
<dbReference type="EMBL" id="JACXVP010000003">
    <property type="protein sequence ID" value="KAG5615598.1"/>
    <property type="molecule type" value="Genomic_DNA"/>
</dbReference>
<reference evidence="1 2" key="1">
    <citation type="submission" date="2020-09" db="EMBL/GenBank/DDBJ databases">
        <title>De no assembly of potato wild relative species, Solanum commersonii.</title>
        <authorList>
            <person name="Cho K."/>
        </authorList>
    </citation>
    <scope>NUCLEOTIDE SEQUENCE [LARGE SCALE GENOMIC DNA]</scope>
    <source>
        <strain evidence="1">LZ3.2</strain>
        <tissue evidence="1">Leaf</tissue>
    </source>
</reference>